<keyword evidence="3 7" id="KW-0812">Transmembrane</keyword>
<dbReference type="AlphaFoldDB" id="A0A1H0ESK0"/>
<feature type="region of interest" description="Disordered" evidence="6">
    <location>
        <begin position="1"/>
        <end position="29"/>
    </location>
</feature>
<accession>A0A1H0ESK0</accession>
<comment type="subcellular location">
    <subcellularLocation>
        <location evidence="1">Cell membrane</location>
        <topology evidence="1">Multi-pass membrane protein</topology>
    </subcellularLocation>
</comment>
<dbReference type="InterPro" id="IPR001851">
    <property type="entry name" value="ABC_transp_permease"/>
</dbReference>
<dbReference type="GO" id="GO:0022857">
    <property type="term" value="F:transmembrane transporter activity"/>
    <property type="evidence" value="ECO:0007669"/>
    <property type="project" value="InterPro"/>
</dbReference>
<evidence type="ECO:0000256" key="5">
    <source>
        <dbReference type="ARBA" id="ARBA00023136"/>
    </source>
</evidence>
<dbReference type="OrthoDB" id="3468954at2"/>
<keyword evidence="5 7" id="KW-0472">Membrane</keyword>
<proteinExistence type="predicted"/>
<feature type="transmembrane region" description="Helical" evidence="7">
    <location>
        <begin position="281"/>
        <end position="297"/>
    </location>
</feature>
<organism evidence="8 9">
    <name type="scientific">Actinokineospora alba</name>
    <dbReference type="NCBI Taxonomy" id="504798"/>
    <lineage>
        <taxon>Bacteria</taxon>
        <taxon>Bacillati</taxon>
        <taxon>Actinomycetota</taxon>
        <taxon>Actinomycetes</taxon>
        <taxon>Pseudonocardiales</taxon>
        <taxon>Pseudonocardiaceae</taxon>
        <taxon>Actinokineospora</taxon>
    </lineage>
</organism>
<reference evidence="9" key="1">
    <citation type="submission" date="2016-10" db="EMBL/GenBank/DDBJ databases">
        <authorList>
            <person name="Varghese N."/>
            <person name="Submissions S."/>
        </authorList>
    </citation>
    <scope>NUCLEOTIDE SEQUENCE [LARGE SCALE GENOMIC DNA]</scope>
    <source>
        <strain evidence="9">IBRC-M 10655</strain>
    </source>
</reference>
<name>A0A1H0ESK0_9PSEU</name>
<dbReference type="GO" id="GO:0005886">
    <property type="term" value="C:plasma membrane"/>
    <property type="evidence" value="ECO:0007669"/>
    <property type="project" value="UniProtKB-SubCell"/>
</dbReference>
<dbReference type="Proteomes" id="UP000199651">
    <property type="component" value="Unassembled WGS sequence"/>
</dbReference>
<sequence>MSTVPEILDTEPAAVEPSDSGEPAKSGRPSNRLRLAKLRDLALIPPIIVVLIIGYSINPDVFLTKSYLVDNVLKYQAVLALLVLAEALVLIVGKMDLSLESTVGFAPAIAVFFVVGSTDFLGAPWPAWTVLPVTLFFGVLVGLFNAFMIVKVRLSAFMVTLAMLILLRGLQLAIVGGATMSNLAKKIPVIDDLGSIRVVGLPVSIWIVVVSFGVGIVVLGYTRAGRSIYAVGGNAAAARAAGIRVERVVFTTLIIASVLAAFAGLMLAGQLGAVSATMGDGMIFKVFAAAVIGGIMLDGGKGSLFGALTGVLLLGLLESVLVLAQVDPLQIQAVYGLVILVALIIARVTSGKAQD</sequence>
<dbReference type="RefSeq" id="WP_091368199.1">
    <property type="nucleotide sequence ID" value="NZ_FNDV01000003.1"/>
</dbReference>
<feature type="transmembrane region" description="Helical" evidence="7">
    <location>
        <begin position="329"/>
        <end position="349"/>
    </location>
</feature>
<evidence type="ECO:0000256" key="2">
    <source>
        <dbReference type="ARBA" id="ARBA00022475"/>
    </source>
</evidence>
<dbReference type="CDD" id="cd06579">
    <property type="entry name" value="TM_PBP1_transp_AraH_like"/>
    <property type="match status" value="1"/>
</dbReference>
<feature type="transmembrane region" description="Helical" evidence="7">
    <location>
        <begin position="248"/>
        <end position="269"/>
    </location>
</feature>
<keyword evidence="4 7" id="KW-1133">Transmembrane helix</keyword>
<feature type="transmembrane region" description="Helical" evidence="7">
    <location>
        <begin position="157"/>
        <end position="178"/>
    </location>
</feature>
<gene>
    <name evidence="8" type="ORF">SAMN05192558_10182</name>
</gene>
<feature type="transmembrane region" description="Helical" evidence="7">
    <location>
        <begin position="105"/>
        <end position="123"/>
    </location>
</feature>
<evidence type="ECO:0000256" key="3">
    <source>
        <dbReference type="ARBA" id="ARBA00022692"/>
    </source>
</evidence>
<feature type="transmembrane region" description="Helical" evidence="7">
    <location>
        <begin position="77"/>
        <end position="93"/>
    </location>
</feature>
<keyword evidence="2" id="KW-1003">Cell membrane</keyword>
<evidence type="ECO:0000256" key="6">
    <source>
        <dbReference type="SAM" id="MobiDB-lite"/>
    </source>
</evidence>
<feature type="transmembrane region" description="Helical" evidence="7">
    <location>
        <begin position="304"/>
        <end position="323"/>
    </location>
</feature>
<dbReference type="Pfam" id="PF02653">
    <property type="entry name" value="BPD_transp_2"/>
    <property type="match status" value="1"/>
</dbReference>
<protein>
    <submittedName>
        <fullName evidence="8">Monosaccharide ABC transporter membrane protein, CUT2 family</fullName>
    </submittedName>
</protein>
<evidence type="ECO:0000256" key="1">
    <source>
        <dbReference type="ARBA" id="ARBA00004651"/>
    </source>
</evidence>
<evidence type="ECO:0000256" key="7">
    <source>
        <dbReference type="SAM" id="Phobius"/>
    </source>
</evidence>
<feature type="transmembrane region" description="Helical" evidence="7">
    <location>
        <begin position="38"/>
        <end position="57"/>
    </location>
</feature>
<evidence type="ECO:0000313" key="8">
    <source>
        <dbReference type="EMBL" id="SDN85283.1"/>
    </source>
</evidence>
<dbReference type="EMBL" id="FNJB01000001">
    <property type="protein sequence ID" value="SDN85283.1"/>
    <property type="molecule type" value="Genomic_DNA"/>
</dbReference>
<evidence type="ECO:0000313" key="9">
    <source>
        <dbReference type="Proteomes" id="UP000199651"/>
    </source>
</evidence>
<dbReference type="STRING" id="504798.SAMN05421871_103787"/>
<feature type="transmembrane region" description="Helical" evidence="7">
    <location>
        <begin position="129"/>
        <end position="150"/>
    </location>
</feature>
<keyword evidence="9" id="KW-1185">Reference proteome</keyword>
<evidence type="ECO:0000256" key="4">
    <source>
        <dbReference type="ARBA" id="ARBA00022989"/>
    </source>
</evidence>
<dbReference type="PANTHER" id="PTHR32196">
    <property type="entry name" value="ABC TRANSPORTER PERMEASE PROTEIN YPHD-RELATED-RELATED"/>
    <property type="match status" value="1"/>
</dbReference>
<feature type="transmembrane region" description="Helical" evidence="7">
    <location>
        <begin position="198"/>
        <end position="221"/>
    </location>
</feature>